<organism evidence="1 2">
    <name type="scientific">Pseudoalteromonas denitrificans DSM 6059</name>
    <dbReference type="NCBI Taxonomy" id="1123010"/>
    <lineage>
        <taxon>Bacteria</taxon>
        <taxon>Pseudomonadati</taxon>
        <taxon>Pseudomonadota</taxon>
        <taxon>Gammaproteobacteria</taxon>
        <taxon>Alteromonadales</taxon>
        <taxon>Pseudoalteromonadaceae</taxon>
        <taxon>Pseudoalteromonas</taxon>
    </lineage>
</organism>
<dbReference type="STRING" id="1123010.SAMN02745724_04053"/>
<dbReference type="AlphaFoldDB" id="A0A1I1QYP1"/>
<dbReference type="InterPro" id="IPR036610">
    <property type="entry name" value="PEBP-like_sf"/>
</dbReference>
<evidence type="ECO:0000313" key="1">
    <source>
        <dbReference type="EMBL" id="SFD27155.1"/>
    </source>
</evidence>
<dbReference type="OrthoDB" id="9797506at2"/>
<proteinExistence type="predicted"/>
<sequence length="207" mass="23151">MKKVTYLLIAMHSPLWFNIGINQATAQPGSKPPPEAINACQNKPVNAQCDFFGPKGQEFGFCENTPDQAFFACRPDKNADVNIPVNFTLTSSTMSDEHLLPETYTCDGESISPPLSWKNAPAGTADYAVIMHHEVAVNDNHWYWIMYDIGQNHTAIAENQVIGHLGTNSVNNLNEYAPPALKVLGLKNIHLPYMHYLQNLHLKWTKM</sequence>
<dbReference type="SUPFAM" id="SSF49777">
    <property type="entry name" value="PEBP-like"/>
    <property type="match status" value="1"/>
</dbReference>
<dbReference type="RefSeq" id="WP_091988941.1">
    <property type="nucleotide sequence ID" value="NZ_FOLO01000045.1"/>
</dbReference>
<evidence type="ECO:0000313" key="2">
    <source>
        <dbReference type="Proteomes" id="UP000198862"/>
    </source>
</evidence>
<dbReference type="InterPro" id="IPR008914">
    <property type="entry name" value="PEBP"/>
</dbReference>
<dbReference type="EMBL" id="FOLO01000045">
    <property type="protein sequence ID" value="SFD27155.1"/>
    <property type="molecule type" value="Genomic_DNA"/>
</dbReference>
<protein>
    <submittedName>
        <fullName evidence="1">Phosphatidylethanolamine-binding protein</fullName>
    </submittedName>
</protein>
<dbReference type="Proteomes" id="UP000198862">
    <property type="component" value="Unassembled WGS sequence"/>
</dbReference>
<accession>A0A1I1QYP1</accession>
<gene>
    <name evidence="1" type="ORF">SAMN02745724_04053</name>
</gene>
<dbReference type="Gene3D" id="3.90.280.10">
    <property type="entry name" value="PEBP-like"/>
    <property type="match status" value="1"/>
</dbReference>
<keyword evidence="2" id="KW-1185">Reference proteome</keyword>
<dbReference type="Pfam" id="PF01161">
    <property type="entry name" value="PBP"/>
    <property type="match status" value="1"/>
</dbReference>
<reference evidence="1 2" key="1">
    <citation type="submission" date="2016-10" db="EMBL/GenBank/DDBJ databases">
        <authorList>
            <person name="de Groot N.N."/>
        </authorList>
    </citation>
    <scope>NUCLEOTIDE SEQUENCE [LARGE SCALE GENOMIC DNA]</scope>
    <source>
        <strain evidence="1 2">DSM 6059</strain>
    </source>
</reference>
<name>A0A1I1QYP1_9GAMM</name>